<sequence>MVTVCVRFEVSLGAVPLLARALENYPDDPELQERGLDVLRVIATGGRLPDVEDSLSYLGAVPMLVKVMNLNIARPKIQEYGLTLLSEIGWQGGDRQLEILLEDGVEVTVRALRAFPAERDVQLHGLAAVQALTTGNEECRVRFFTLADILEIVMEAMANFPLVEGIQAHSAFGSYFPGSVVQKVVTGDEQQTVTLQSY</sequence>
<dbReference type="Pfam" id="PF23744">
    <property type="entry name" value="ARM_LRRK2"/>
    <property type="match status" value="1"/>
</dbReference>
<name>A0A813CH59_9DINO</name>
<dbReference type="Gene3D" id="1.25.10.10">
    <property type="entry name" value="Leucine-rich Repeat Variant"/>
    <property type="match status" value="1"/>
</dbReference>
<dbReference type="SUPFAM" id="SSF48371">
    <property type="entry name" value="ARM repeat"/>
    <property type="match status" value="1"/>
</dbReference>
<feature type="domain" description="LRRK2 ARM repeat" evidence="1">
    <location>
        <begin position="63"/>
        <end position="150"/>
    </location>
</feature>
<dbReference type="EMBL" id="CAJNJA010098585">
    <property type="protein sequence ID" value="CAE7943089.1"/>
    <property type="molecule type" value="Genomic_DNA"/>
</dbReference>
<reference evidence="2" key="1">
    <citation type="submission" date="2021-02" db="EMBL/GenBank/DDBJ databases">
        <authorList>
            <person name="Dougan E. K."/>
            <person name="Rhodes N."/>
            <person name="Thang M."/>
            <person name="Chan C."/>
        </authorList>
    </citation>
    <scope>NUCLEOTIDE SEQUENCE</scope>
</reference>
<evidence type="ECO:0000259" key="1">
    <source>
        <dbReference type="Pfam" id="PF23744"/>
    </source>
</evidence>
<evidence type="ECO:0000313" key="2">
    <source>
        <dbReference type="EMBL" id="CAE7943089.1"/>
    </source>
</evidence>
<dbReference type="InterPro" id="IPR056597">
    <property type="entry name" value="ARM_LRRK2"/>
</dbReference>
<protein>
    <submittedName>
        <fullName evidence="2">AarA protein</fullName>
    </submittedName>
</protein>
<comment type="caution">
    <text evidence="2">The sequence shown here is derived from an EMBL/GenBank/DDBJ whole genome shotgun (WGS) entry which is preliminary data.</text>
</comment>
<evidence type="ECO:0000313" key="3">
    <source>
        <dbReference type="Proteomes" id="UP000601435"/>
    </source>
</evidence>
<accession>A0A813CH59</accession>
<dbReference type="InterPro" id="IPR016024">
    <property type="entry name" value="ARM-type_fold"/>
</dbReference>
<proteinExistence type="predicted"/>
<gene>
    <name evidence="2" type="primary">aarA</name>
    <name evidence="2" type="ORF">SNEC2469_LOCUS34912</name>
</gene>
<dbReference type="OrthoDB" id="10267881at2759"/>
<dbReference type="InterPro" id="IPR011989">
    <property type="entry name" value="ARM-like"/>
</dbReference>
<dbReference type="Proteomes" id="UP000601435">
    <property type="component" value="Unassembled WGS sequence"/>
</dbReference>
<keyword evidence="3" id="KW-1185">Reference proteome</keyword>
<organism evidence="2 3">
    <name type="scientific">Symbiodinium necroappetens</name>
    <dbReference type="NCBI Taxonomy" id="1628268"/>
    <lineage>
        <taxon>Eukaryota</taxon>
        <taxon>Sar</taxon>
        <taxon>Alveolata</taxon>
        <taxon>Dinophyceae</taxon>
        <taxon>Suessiales</taxon>
        <taxon>Symbiodiniaceae</taxon>
        <taxon>Symbiodinium</taxon>
    </lineage>
</organism>
<dbReference type="AlphaFoldDB" id="A0A813CH59"/>